<dbReference type="Pfam" id="PF10087">
    <property type="entry name" value="DUF2325"/>
    <property type="match status" value="1"/>
</dbReference>
<dbReference type="KEGG" id="plue:EWM63_00725"/>
<proteinExistence type="inferred from homology"/>
<evidence type="ECO:0000313" key="2">
    <source>
        <dbReference type="EMBL" id="QBE61700.1"/>
    </source>
</evidence>
<protein>
    <submittedName>
        <fullName evidence="2">DUF2325 domain-containing protein</fullName>
    </submittedName>
</protein>
<dbReference type="OrthoDB" id="5296275at2"/>
<reference evidence="2 3" key="1">
    <citation type="submission" date="2019-02" db="EMBL/GenBank/DDBJ databases">
        <title>Draft Genome Sequences of Six Type Strains of the Genus Massilia.</title>
        <authorList>
            <person name="Miess H."/>
            <person name="Frediansyhah A."/>
            <person name="Gross H."/>
        </authorList>
    </citation>
    <scope>NUCLEOTIDE SEQUENCE [LARGE SCALE GENOMIC DNA]</scope>
    <source>
        <strain evidence="2 3">DSM 17473</strain>
    </source>
</reference>
<organism evidence="2 3">
    <name type="scientific">Pseudoduganella lutea</name>
    <dbReference type="NCBI Taxonomy" id="321985"/>
    <lineage>
        <taxon>Bacteria</taxon>
        <taxon>Pseudomonadati</taxon>
        <taxon>Pseudomonadota</taxon>
        <taxon>Betaproteobacteria</taxon>
        <taxon>Burkholderiales</taxon>
        <taxon>Oxalobacteraceae</taxon>
        <taxon>Telluria group</taxon>
        <taxon>Pseudoduganella</taxon>
    </lineage>
</organism>
<keyword evidence="3" id="KW-1185">Reference proteome</keyword>
<dbReference type="InterPro" id="IPR016772">
    <property type="entry name" value="UCP020408"/>
</dbReference>
<comment type="similarity">
    <text evidence="1">Belongs to the UPF0751 family.</text>
</comment>
<dbReference type="Proteomes" id="UP000290637">
    <property type="component" value="Chromosome"/>
</dbReference>
<accession>A0A4P6KS77</accession>
<dbReference type="RefSeq" id="WP_130184837.1">
    <property type="nucleotide sequence ID" value="NZ_CP035913.1"/>
</dbReference>
<gene>
    <name evidence="2" type="ORF">EWM63_00725</name>
</gene>
<evidence type="ECO:0000313" key="3">
    <source>
        <dbReference type="Proteomes" id="UP000290637"/>
    </source>
</evidence>
<name>A0A4P6KS77_9BURK</name>
<sequence>MQVTADDFDQLLQEHAALLRAYGAVQVRCTEQLQVQAREIGRLDAEAMRLRAELIRRDTALAWAKEDRAALEHAIPGLARREKLAQHVTALQARVRELSDELQWRDMRMALERPVTQPAAAADDFAALEADLAAADLVICQTGCMSHGAYWRVQDHCKRTGKACVLVEKPDALHIVRIQRAGEGEALVASQQG</sequence>
<dbReference type="AlphaFoldDB" id="A0A4P6KS77"/>
<evidence type="ECO:0000256" key="1">
    <source>
        <dbReference type="ARBA" id="ARBA00007189"/>
    </source>
</evidence>
<dbReference type="EMBL" id="CP035913">
    <property type="protein sequence ID" value="QBE61700.1"/>
    <property type="molecule type" value="Genomic_DNA"/>
</dbReference>